<evidence type="ECO:0000256" key="3">
    <source>
        <dbReference type="SAM" id="SignalP"/>
    </source>
</evidence>
<dbReference type="Gene3D" id="3.80.10.10">
    <property type="entry name" value="Ribonuclease Inhibitor"/>
    <property type="match status" value="1"/>
</dbReference>
<proteinExistence type="predicted"/>
<gene>
    <name evidence="4" type="ORF">BSAL_64305</name>
</gene>
<keyword evidence="3" id="KW-0732">Signal</keyword>
<evidence type="ECO:0000313" key="4">
    <source>
        <dbReference type="EMBL" id="CUF63930.1"/>
    </source>
</evidence>
<organism evidence="4 5">
    <name type="scientific">Bodo saltans</name>
    <name type="common">Flagellated protozoan</name>
    <dbReference type="NCBI Taxonomy" id="75058"/>
    <lineage>
        <taxon>Eukaryota</taxon>
        <taxon>Discoba</taxon>
        <taxon>Euglenozoa</taxon>
        <taxon>Kinetoplastea</taxon>
        <taxon>Metakinetoplastina</taxon>
        <taxon>Eubodonida</taxon>
        <taxon>Bodonidae</taxon>
        <taxon>Bodo</taxon>
    </lineage>
</organism>
<dbReference type="VEuPathDB" id="TriTrypDB:BSAL_64305"/>
<sequence>MTRVERRRNYFHDSWSSLAISVLWCLTMCVQCSNAVTQAEVDLVAEFFIATKFANETPCTLTTICNTWPALIVCNTVGVTAMNFTDQSLTGTLPASLSMMPFLASFMAQSNSLSGTLPPEYSAWGTRLVSFYVGGNQLNGTLPSEYAAWRSLIGFSTIANNLTGTLPGCGSRFHQEH</sequence>
<evidence type="ECO:0000256" key="1">
    <source>
        <dbReference type="ARBA" id="ARBA00022614"/>
    </source>
</evidence>
<dbReference type="InterPro" id="IPR032675">
    <property type="entry name" value="LRR_dom_sf"/>
</dbReference>
<accession>A0A0S4ISG8</accession>
<feature type="signal peptide" evidence="3">
    <location>
        <begin position="1"/>
        <end position="35"/>
    </location>
</feature>
<evidence type="ECO:0000313" key="5">
    <source>
        <dbReference type="Proteomes" id="UP000051952"/>
    </source>
</evidence>
<reference evidence="5" key="1">
    <citation type="submission" date="2015-09" db="EMBL/GenBank/DDBJ databases">
        <authorList>
            <consortium name="Pathogen Informatics"/>
        </authorList>
    </citation>
    <scope>NUCLEOTIDE SEQUENCE [LARGE SCALE GENOMIC DNA]</scope>
    <source>
        <strain evidence="5">Lake Konstanz</strain>
    </source>
</reference>
<evidence type="ECO:0000256" key="2">
    <source>
        <dbReference type="ARBA" id="ARBA00022737"/>
    </source>
</evidence>
<protein>
    <submittedName>
        <fullName evidence="4">GP46-like surface antigen, putative</fullName>
    </submittedName>
</protein>
<keyword evidence="1" id="KW-0433">Leucine-rich repeat</keyword>
<dbReference type="AlphaFoldDB" id="A0A0S4ISG8"/>
<dbReference type="Proteomes" id="UP000051952">
    <property type="component" value="Unassembled WGS sequence"/>
</dbReference>
<dbReference type="SUPFAM" id="SSF52058">
    <property type="entry name" value="L domain-like"/>
    <property type="match status" value="1"/>
</dbReference>
<keyword evidence="5" id="KW-1185">Reference proteome</keyword>
<dbReference type="InterPro" id="IPR050647">
    <property type="entry name" value="Plant_LRR-RLKs"/>
</dbReference>
<dbReference type="EMBL" id="CYKH01000374">
    <property type="protein sequence ID" value="CUF63930.1"/>
    <property type="molecule type" value="Genomic_DNA"/>
</dbReference>
<dbReference type="PANTHER" id="PTHR48056">
    <property type="entry name" value="LRR RECEPTOR-LIKE SERINE/THREONINE-PROTEIN KINASE-RELATED"/>
    <property type="match status" value="1"/>
</dbReference>
<keyword evidence="2" id="KW-0677">Repeat</keyword>
<feature type="chain" id="PRO_5006621587" evidence="3">
    <location>
        <begin position="36"/>
        <end position="177"/>
    </location>
</feature>
<name>A0A0S4ISG8_BODSA</name>